<dbReference type="Proteomes" id="UP000186914">
    <property type="component" value="Unassembled WGS sequence"/>
</dbReference>
<dbReference type="SUPFAM" id="SSF51126">
    <property type="entry name" value="Pectin lyase-like"/>
    <property type="match status" value="1"/>
</dbReference>
<evidence type="ECO:0000256" key="1">
    <source>
        <dbReference type="SAM" id="MobiDB-lite"/>
    </source>
</evidence>
<dbReference type="AlphaFoldDB" id="A0A1N7FHA8"/>
<organism evidence="2 3">
    <name type="scientific">Haladaptatus litoreus</name>
    <dbReference type="NCBI Taxonomy" id="553468"/>
    <lineage>
        <taxon>Archaea</taxon>
        <taxon>Methanobacteriati</taxon>
        <taxon>Methanobacteriota</taxon>
        <taxon>Stenosarchaea group</taxon>
        <taxon>Halobacteria</taxon>
        <taxon>Halobacteriales</taxon>
        <taxon>Haladaptataceae</taxon>
        <taxon>Haladaptatus</taxon>
    </lineage>
</organism>
<dbReference type="EMBL" id="FTNO01000009">
    <property type="protein sequence ID" value="SIR99703.1"/>
    <property type="molecule type" value="Genomic_DNA"/>
</dbReference>
<dbReference type="InterPro" id="IPR011050">
    <property type="entry name" value="Pectin_lyase_fold/virulence"/>
</dbReference>
<dbReference type="Gene3D" id="2.160.20.10">
    <property type="entry name" value="Single-stranded right-handed beta-helix, Pectin lyase-like"/>
    <property type="match status" value="1"/>
</dbReference>
<sequence>MATYNVVTDLGADDTGSTAIDSDIEPEVASGNTLVFPPGDYLLNSLSVGSTVSNFTLQGQPGATLIPKDWGGSNPTDPFVFVAGSGFEWHQFEIDVNGRNPGVVDIEGDNWELTRLVTNGQVHCETDGQAPSNSDVARSWFSLWVPTSGAHGLIEDCYFHDGSNQSVSQGSNRRAILIDGGQGDITINRCWFEQWGENTIYAKNIAGHLNIYNSYWKNTQNGARTGGDTTVRNCVSIKDAPHPKNWADSALQRGVGYEADGVDGADYDQYNGTNVVQGCDFYHNYISPIGEPDSCGAPIGGTSAPERASIINCRIYYRSDRSHNAVYNGGSVEGPPEFWRIQNTHIDNDCPGDQYCIFVGDTPNEWGEVSGVWSAQNGRYSNSSYVRSRMTTGNPDNVNTTPPLPEPPSGQPMSNATIVTVDNTGGGESSEYSFEGVGSTSSPDSGTIHPSGVGGRDINIAWGGSSAARRIHTASGTVEPGDTHRYYIHDGALKGSSFSQTGNATLTVDGETASTANPALLLENGEWNPLADGTVHGKAGMGTGAMKYLDSGEWQTAVEKQ</sequence>
<accession>A0A1N7FHA8</accession>
<protein>
    <recommendedName>
        <fullName evidence="4">Pectate lyase superfamily protein</fullName>
    </recommendedName>
</protein>
<proteinExistence type="predicted"/>
<evidence type="ECO:0000313" key="2">
    <source>
        <dbReference type="EMBL" id="SIR99703.1"/>
    </source>
</evidence>
<reference evidence="3" key="1">
    <citation type="submission" date="2017-01" db="EMBL/GenBank/DDBJ databases">
        <authorList>
            <person name="Varghese N."/>
            <person name="Submissions S."/>
        </authorList>
    </citation>
    <scope>NUCLEOTIDE SEQUENCE [LARGE SCALE GENOMIC DNA]</scope>
    <source>
        <strain evidence="3">CGMCC 1.7737</strain>
    </source>
</reference>
<evidence type="ECO:0008006" key="4">
    <source>
        <dbReference type="Google" id="ProtNLM"/>
    </source>
</evidence>
<evidence type="ECO:0000313" key="3">
    <source>
        <dbReference type="Proteomes" id="UP000186914"/>
    </source>
</evidence>
<name>A0A1N7FHA8_9EURY</name>
<dbReference type="RefSeq" id="WP_076433688.1">
    <property type="nucleotide sequence ID" value="NZ_FTNO01000009.1"/>
</dbReference>
<keyword evidence="3" id="KW-1185">Reference proteome</keyword>
<feature type="region of interest" description="Disordered" evidence="1">
    <location>
        <begin position="431"/>
        <end position="452"/>
    </location>
</feature>
<feature type="compositionally biased region" description="Polar residues" evidence="1">
    <location>
        <begin position="390"/>
        <end position="401"/>
    </location>
</feature>
<gene>
    <name evidence="2" type="ORF">SAMN05421858_5054</name>
</gene>
<dbReference type="InterPro" id="IPR012334">
    <property type="entry name" value="Pectin_lyas_fold"/>
</dbReference>
<feature type="region of interest" description="Disordered" evidence="1">
    <location>
        <begin position="390"/>
        <end position="413"/>
    </location>
</feature>